<dbReference type="PANTHER" id="PTHR32347:SF23">
    <property type="entry name" value="BLL5650 PROTEIN"/>
    <property type="match status" value="1"/>
</dbReference>
<organism evidence="5 6">
    <name type="scientific">Curtobacterium citreum</name>
    <dbReference type="NCBI Taxonomy" id="2036"/>
    <lineage>
        <taxon>Bacteria</taxon>
        <taxon>Bacillati</taxon>
        <taxon>Actinomycetota</taxon>
        <taxon>Actinomycetes</taxon>
        <taxon>Micrococcales</taxon>
        <taxon>Microbacteriaceae</taxon>
        <taxon>Curtobacterium</taxon>
    </lineage>
</organism>
<evidence type="ECO:0000256" key="3">
    <source>
        <dbReference type="SAM" id="MobiDB-lite"/>
    </source>
</evidence>
<dbReference type="PROSITE" id="PS51318">
    <property type="entry name" value="TAT"/>
    <property type="match status" value="1"/>
</dbReference>
<dbReference type="GO" id="GO:0030313">
    <property type="term" value="C:cell envelope"/>
    <property type="evidence" value="ECO:0007669"/>
    <property type="project" value="UniProtKB-SubCell"/>
</dbReference>
<dbReference type="Proteomes" id="UP000539146">
    <property type="component" value="Unassembled WGS sequence"/>
</dbReference>
<evidence type="ECO:0000313" key="6">
    <source>
        <dbReference type="Proteomes" id="UP000539146"/>
    </source>
</evidence>
<dbReference type="InterPro" id="IPR006311">
    <property type="entry name" value="TAT_signal"/>
</dbReference>
<dbReference type="SUPFAM" id="SSF47090">
    <property type="entry name" value="PGBD-like"/>
    <property type="match status" value="1"/>
</dbReference>
<protein>
    <submittedName>
        <fullName evidence="5">Efflux RND transporter periplasmic adaptor subunit</fullName>
    </submittedName>
</protein>
<gene>
    <name evidence="5" type="ORF">HP467_02550</name>
</gene>
<keyword evidence="2" id="KW-0175">Coiled coil</keyword>
<evidence type="ECO:0000313" key="5">
    <source>
        <dbReference type="EMBL" id="NUU26997.1"/>
    </source>
</evidence>
<feature type="region of interest" description="Disordered" evidence="3">
    <location>
        <begin position="38"/>
        <end position="60"/>
    </location>
</feature>
<dbReference type="InterPro" id="IPR036366">
    <property type="entry name" value="PGBDSf"/>
</dbReference>
<comment type="subcellular location">
    <subcellularLocation>
        <location evidence="1">Cell envelope</location>
    </subcellularLocation>
</comment>
<dbReference type="Gene3D" id="1.10.101.10">
    <property type="entry name" value="PGBD-like superfamily/PGBD"/>
    <property type="match status" value="1"/>
</dbReference>
<evidence type="ECO:0000259" key="4">
    <source>
        <dbReference type="Pfam" id="PF01471"/>
    </source>
</evidence>
<dbReference type="AlphaFoldDB" id="A0A850DNH7"/>
<comment type="caution">
    <text evidence="5">The sequence shown here is derived from an EMBL/GenBank/DDBJ whole genome shotgun (WGS) entry which is preliminary data.</text>
</comment>
<dbReference type="EMBL" id="JABMCG010000069">
    <property type="protein sequence ID" value="NUU26997.1"/>
    <property type="molecule type" value="Genomic_DNA"/>
</dbReference>
<reference evidence="5 6" key="1">
    <citation type="submission" date="2020-05" db="EMBL/GenBank/DDBJ databases">
        <title>Genome Sequencing of Type Strains.</title>
        <authorList>
            <person name="Lemaire J.F."/>
            <person name="Inderbitzin P."/>
            <person name="Gregorio O.A."/>
            <person name="Collins S.B."/>
            <person name="Wespe N."/>
            <person name="Knight-Connoni V."/>
        </authorList>
    </citation>
    <scope>NUCLEOTIDE SEQUENCE [LARGE SCALE GENOMIC DNA]</scope>
    <source>
        <strain evidence="5 6">DSM 20512</strain>
    </source>
</reference>
<sequence>MTGRSRTSHRRRTLVTAGVLVAVLAAGAGTWALVGTPDRSSAAEERPADRSTAPVTKGDLVDSKTFSGSLGYGASKPLVGAAQGTLTWLPEPGATIGRDQPLYAVDEQPVRSMHGTVPLWRALERGDEGQDVTQLNQNLAALGYDVAQDDTFGPRTQRAVREWQEDRGLEVTGRIDAQQVTFVDGDVRVDSVAGQLGQPANGPVLQVTSTQRVVTVTVPSRDAERLTVGTDVSVRINGAGDALPGRVVDAAPGESKDGSQVVDATISFDAGDRTVPESGSAQVIAAGRTEQGVLSVPVSALAAGSGSGFAVDVVRGDTTERVPVEVGFVAEGRAAITGDVREGDRVVVPS</sequence>
<name>A0A850DNH7_9MICO</name>
<accession>A0A850DNH7</accession>
<feature type="domain" description="Peptidoglycan binding-like" evidence="4">
    <location>
        <begin position="129"/>
        <end position="180"/>
    </location>
</feature>
<dbReference type="Gene3D" id="2.40.420.20">
    <property type="match status" value="1"/>
</dbReference>
<evidence type="ECO:0000256" key="2">
    <source>
        <dbReference type="ARBA" id="ARBA00023054"/>
    </source>
</evidence>
<dbReference type="RefSeq" id="WP_175325127.1">
    <property type="nucleotide sequence ID" value="NZ_BAAAWP010000001.1"/>
</dbReference>
<dbReference type="PANTHER" id="PTHR32347">
    <property type="entry name" value="EFFLUX SYSTEM COMPONENT YKNX-RELATED"/>
    <property type="match status" value="1"/>
</dbReference>
<dbReference type="InterPro" id="IPR050465">
    <property type="entry name" value="UPF0194_transport"/>
</dbReference>
<dbReference type="Pfam" id="PF01471">
    <property type="entry name" value="PG_binding_1"/>
    <property type="match status" value="1"/>
</dbReference>
<dbReference type="InterPro" id="IPR002477">
    <property type="entry name" value="Peptidoglycan-bd-like"/>
</dbReference>
<evidence type="ECO:0000256" key="1">
    <source>
        <dbReference type="ARBA" id="ARBA00004196"/>
    </source>
</evidence>
<proteinExistence type="predicted"/>
<dbReference type="InterPro" id="IPR036365">
    <property type="entry name" value="PGBD-like_sf"/>
</dbReference>